<keyword evidence="2" id="KW-1185">Reference proteome</keyword>
<gene>
    <name evidence="1" type="ORF">M9458_047408</name>
</gene>
<dbReference type="EMBL" id="JAMKFB020000024">
    <property type="protein sequence ID" value="KAL0156162.1"/>
    <property type="molecule type" value="Genomic_DNA"/>
</dbReference>
<reference evidence="1 2" key="1">
    <citation type="submission" date="2024-05" db="EMBL/GenBank/DDBJ databases">
        <title>Genome sequencing and assembly of Indian major carp, Cirrhinus mrigala (Hamilton, 1822).</title>
        <authorList>
            <person name="Mohindra V."/>
            <person name="Chowdhury L.M."/>
            <person name="Lal K."/>
            <person name="Jena J.K."/>
        </authorList>
    </citation>
    <scope>NUCLEOTIDE SEQUENCE [LARGE SCALE GENOMIC DNA]</scope>
    <source>
        <strain evidence="1">CM1030</strain>
        <tissue evidence="1">Blood</tissue>
    </source>
</reference>
<proteinExistence type="predicted"/>
<dbReference type="AlphaFoldDB" id="A0ABD0N4R7"/>
<evidence type="ECO:0000313" key="2">
    <source>
        <dbReference type="Proteomes" id="UP001529510"/>
    </source>
</evidence>
<feature type="non-terminal residue" evidence="1">
    <location>
        <position position="59"/>
    </location>
</feature>
<sequence length="59" mass="6933">AAHLASLVQEAEHRIAELVAQVTGEEPGEREESNRERQLKTWEWKLRLYKRMQTGYTHA</sequence>
<comment type="caution">
    <text evidence="1">The sequence shown here is derived from an EMBL/GenBank/DDBJ whole genome shotgun (WGS) entry which is preliminary data.</text>
</comment>
<accession>A0ABD0N4R7</accession>
<dbReference type="Proteomes" id="UP001529510">
    <property type="component" value="Unassembled WGS sequence"/>
</dbReference>
<protein>
    <submittedName>
        <fullName evidence="1">Uncharacterized protein</fullName>
    </submittedName>
</protein>
<name>A0ABD0N4R7_CIRMR</name>
<evidence type="ECO:0000313" key="1">
    <source>
        <dbReference type="EMBL" id="KAL0156162.1"/>
    </source>
</evidence>
<feature type="non-terminal residue" evidence="1">
    <location>
        <position position="1"/>
    </location>
</feature>
<organism evidence="1 2">
    <name type="scientific">Cirrhinus mrigala</name>
    <name type="common">Mrigala</name>
    <dbReference type="NCBI Taxonomy" id="683832"/>
    <lineage>
        <taxon>Eukaryota</taxon>
        <taxon>Metazoa</taxon>
        <taxon>Chordata</taxon>
        <taxon>Craniata</taxon>
        <taxon>Vertebrata</taxon>
        <taxon>Euteleostomi</taxon>
        <taxon>Actinopterygii</taxon>
        <taxon>Neopterygii</taxon>
        <taxon>Teleostei</taxon>
        <taxon>Ostariophysi</taxon>
        <taxon>Cypriniformes</taxon>
        <taxon>Cyprinidae</taxon>
        <taxon>Labeoninae</taxon>
        <taxon>Labeonini</taxon>
        <taxon>Cirrhinus</taxon>
    </lineage>
</organism>